<sequence>MATVSGTDGCLSHLKSSQTWTGDFHNKTRVLLAHMWGWVAVTAFLQTAALYAIDSEWCGDTLASPDERHGQRPHIAKPRPTPSYRMTTGVA</sequence>
<reference evidence="4" key="1">
    <citation type="submission" date="2017-02" db="UniProtKB">
        <authorList>
            <consortium name="WormBaseParasite"/>
        </authorList>
    </citation>
    <scope>IDENTIFICATION</scope>
</reference>
<evidence type="ECO:0000313" key="3">
    <source>
        <dbReference type="Proteomes" id="UP000268014"/>
    </source>
</evidence>
<evidence type="ECO:0000313" key="4">
    <source>
        <dbReference type="WBParaSite" id="HPLM_0000254201-mRNA-1"/>
    </source>
</evidence>
<dbReference type="EMBL" id="UZAF01005504">
    <property type="protein sequence ID" value="VDO15396.1"/>
    <property type="molecule type" value="Genomic_DNA"/>
</dbReference>
<name>A0A0N4VZ21_HAEPC</name>
<feature type="region of interest" description="Disordered" evidence="1">
    <location>
        <begin position="63"/>
        <end position="91"/>
    </location>
</feature>
<evidence type="ECO:0000313" key="2">
    <source>
        <dbReference type="EMBL" id="VDO15396.1"/>
    </source>
</evidence>
<evidence type="ECO:0000256" key="1">
    <source>
        <dbReference type="SAM" id="MobiDB-lite"/>
    </source>
</evidence>
<dbReference type="WBParaSite" id="HPLM_0000254201-mRNA-1">
    <property type="protein sequence ID" value="HPLM_0000254201-mRNA-1"/>
    <property type="gene ID" value="HPLM_0000254201"/>
</dbReference>
<protein>
    <submittedName>
        <fullName evidence="4">Innexin</fullName>
    </submittedName>
</protein>
<gene>
    <name evidence="2" type="ORF">HPLM_LOCUS2539</name>
</gene>
<dbReference type="AlphaFoldDB" id="A0A0N4VZ21"/>
<keyword evidence="3" id="KW-1185">Reference proteome</keyword>
<accession>A0A0N4VZ21</accession>
<organism evidence="4">
    <name type="scientific">Haemonchus placei</name>
    <name type="common">Barber's pole worm</name>
    <dbReference type="NCBI Taxonomy" id="6290"/>
    <lineage>
        <taxon>Eukaryota</taxon>
        <taxon>Metazoa</taxon>
        <taxon>Ecdysozoa</taxon>
        <taxon>Nematoda</taxon>
        <taxon>Chromadorea</taxon>
        <taxon>Rhabditida</taxon>
        <taxon>Rhabditina</taxon>
        <taxon>Rhabditomorpha</taxon>
        <taxon>Strongyloidea</taxon>
        <taxon>Trichostrongylidae</taxon>
        <taxon>Haemonchus</taxon>
    </lineage>
</organism>
<reference evidence="2 3" key="2">
    <citation type="submission" date="2018-11" db="EMBL/GenBank/DDBJ databases">
        <authorList>
            <consortium name="Pathogen Informatics"/>
        </authorList>
    </citation>
    <scope>NUCLEOTIDE SEQUENCE [LARGE SCALE GENOMIC DNA]</scope>
    <source>
        <strain evidence="2 3">MHpl1</strain>
    </source>
</reference>
<proteinExistence type="predicted"/>
<dbReference type="Proteomes" id="UP000268014">
    <property type="component" value="Unassembled WGS sequence"/>
</dbReference>